<feature type="region of interest" description="Disordered" evidence="2">
    <location>
        <begin position="132"/>
        <end position="210"/>
    </location>
</feature>
<feature type="compositionally biased region" description="Gly residues" evidence="2">
    <location>
        <begin position="162"/>
        <end position="171"/>
    </location>
</feature>
<reference evidence="3" key="1">
    <citation type="journal article" date="2005" name="PLoS Biol.">
        <title>The genomes of Oryza sativa: a history of duplications.</title>
        <authorList>
            <person name="Yu J."/>
            <person name="Wang J."/>
            <person name="Lin W."/>
            <person name="Li S."/>
            <person name="Li H."/>
            <person name="Zhou J."/>
            <person name="Ni P."/>
            <person name="Dong W."/>
            <person name="Hu S."/>
            <person name="Zeng C."/>
            <person name="Zhang J."/>
            <person name="Zhang Y."/>
            <person name="Li R."/>
            <person name="Xu Z."/>
            <person name="Li S."/>
            <person name="Li X."/>
            <person name="Zheng H."/>
            <person name="Cong L."/>
            <person name="Lin L."/>
            <person name="Yin J."/>
            <person name="Geng J."/>
            <person name="Li G."/>
            <person name="Shi J."/>
            <person name="Liu J."/>
            <person name="Lv H."/>
            <person name="Li J."/>
            <person name="Wang J."/>
            <person name="Deng Y."/>
            <person name="Ran L."/>
            <person name="Shi X."/>
            <person name="Wang X."/>
            <person name="Wu Q."/>
            <person name="Li C."/>
            <person name="Ren X."/>
            <person name="Wang J."/>
            <person name="Wang X."/>
            <person name="Li D."/>
            <person name="Liu D."/>
            <person name="Zhang X."/>
            <person name="Ji Z."/>
            <person name="Zhao W."/>
            <person name="Sun Y."/>
            <person name="Zhang Z."/>
            <person name="Bao J."/>
            <person name="Han Y."/>
            <person name="Dong L."/>
            <person name="Ji J."/>
            <person name="Chen P."/>
            <person name="Wu S."/>
            <person name="Liu J."/>
            <person name="Xiao Y."/>
            <person name="Bu D."/>
            <person name="Tan J."/>
            <person name="Yang L."/>
            <person name="Ye C."/>
            <person name="Zhang J."/>
            <person name="Xu J."/>
            <person name="Zhou Y."/>
            <person name="Yu Y."/>
            <person name="Zhang B."/>
            <person name="Zhuang S."/>
            <person name="Wei H."/>
            <person name="Liu B."/>
            <person name="Lei M."/>
            <person name="Yu H."/>
            <person name="Li Y."/>
            <person name="Xu H."/>
            <person name="Wei S."/>
            <person name="He X."/>
            <person name="Fang L."/>
            <person name="Zhang Z."/>
            <person name="Zhang Y."/>
            <person name="Huang X."/>
            <person name="Su Z."/>
            <person name="Tong W."/>
            <person name="Li J."/>
            <person name="Tong Z."/>
            <person name="Li S."/>
            <person name="Ye J."/>
            <person name="Wang L."/>
            <person name="Fang L."/>
            <person name="Lei T."/>
            <person name="Chen C."/>
            <person name="Chen H."/>
            <person name="Xu Z."/>
            <person name="Li H."/>
            <person name="Huang H."/>
            <person name="Zhang F."/>
            <person name="Xu H."/>
            <person name="Li N."/>
            <person name="Zhao C."/>
            <person name="Li S."/>
            <person name="Dong L."/>
            <person name="Huang Y."/>
            <person name="Li L."/>
            <person name="Xi Y."/>
            <person name="Qi Q."/>
            <person name="Li W."/>
            <person name="Zhang B."/>
            <person name="Hu W."/>
            <person name="Zhang Y."/>
            <person name="Tian X."/>
            <person name="Jiao Y."/>
            <person name="Liang X."/>
            <person name="Jin J."/>
            <person name="Gao L."/>
            <person name="Zheng W."/>
            <person name="Hao B."/>
            <person name="Liu S."/>
            <person name="Wang W."/>
            <person name="Yuan L."/>
            <person name="Cao M."/>
            <person name="McDermott J."/>
            <person name="Samudrala R."/>
            <person name="Wang J."/>
            <person name="Wong G.K."/>
            <person name="Yang H."/>
        </authorList>
    </citation>
    <scope>NUCLEOTIDE SEQUENCE [LARGE SCALE GENOMIC DNA]</scope>
</reference>
<evidence type="ECO:0000256" key="1">
    <source>
        <dbReference type="ARBA" id="ARBA00023277"/>
    </source>
</evidence>
<dbReference type="Proteomes" id="UP000007752">
    <property type="component" value="Chromosome 10"/>
</dbReference>
<feature type="compositionally biased region" description="Low complexity" evidence="2">
    <location>
        <begin position="1"/>
        <end position="17"/>
    </location>
</feature>
<accession>B9G665</accession>
<gene>
    <name evidence="3" type="ORF">OsJ_31844</name>
</gene>
<organism evidence="3">
    <name type="scientific">Oryza sativa subsp. japonica</name>
    <name type="common">Rice</name>
    <dbReference type="NCBI Taxonomy" id="39947"/>
    <lineage>
        <taxon>Eukaryota</taxon>
        <taxon>Viridiplantae</taxon>
        <taxon>Streptophyta</taxon>
        <taxon>Embryophyta</taxon>
        <taxon>Tracheophyta</taxon>
        <taxon>Spermatophyta</taxon>
        <taxon>Magnoliopsida</taxon>
        <taxon>Liliopsida</taxon>
        <taxon>Poales</taxon>
        <taxon>Poaceae</taxon>
        <taxon>BOP clade</taxon>
        <taxon>Oryzoideae</taxon>
        <taxon>Oryzeae</taxon>
        <taxon>Oryzinae</taxon>
        <taxon>Oryza</taxon>
        <taxon>Oryza sativa</taxon>
    </lineage>
</organism>
<dbReference type="Pfam" id="PF05691">
    <property type="entry name" value="Raffinose_syn"/>
    <property type="match status" value="1"/>
</dbReference>
<dbReference type="InterPro" id="IPR008811">
    <property type="entry name" value="Glycosyl_hydrolases_36"/>
</dbReference>
<reference evidence="3" key="2">
    <citation type="submission" date="2008-12" db="EMBL/GenBank/DDBJ databases">
        <title>Improved gene annotation of the rice (Oryza sativa) genomes.</title>
        <authorList>
            <person name="Wang J."/>
            <person name="Li R."/>
            <person name="Fan W."/>
            <person name="Huang Q."/>
            <person name="Zhang J."/>
            <person name="Zhou Y."/>
            <person name="Hu Y."/>
            <person name="Zi S."/>
            <person name="Li J."/>
            <person name="Ni P."/>
            <person name="Zheng H."/>
            <person name="Zhang Y."/>
            <person name="Zhao M."/>
            <person name="Hao Q."/>
            <person name="McDermott J."/>
            <person name="Samudrala R."/>
            <person name="Kristiansen K."/>
            <person name="Wong G.K.-S."/>
        </authorList>
    </citation>
    <scope>NUCLEOTIDE SEQUENCE</scope>
</reference>
<dbReference type="EMBL" id="CM000147">
    <property type="protein sequence ID" value="EEE51112.1"/>
    <property type="molecule type" value="Genomic_DNA"/>
</dbReference>
<evidence type="ECO:0000256" key="2">
    <source>
        <dbReference type="SAM" id="MobiDB-lite"/>
    </source>
</evidence>
<protein>
    <submittedName>
        <fullName evidence="3">Uncharacterized protein</fullName>
    </submittedName>
</protein>
<proteinExistence type="predicted"/>
<feature type="region of interest" description="Disordered" evidence="2">
    <location>
        <begin position="1"/>
        <end position="24"/>
    </location>
</feature>
<name>B9G665_ORYSJ</name>
<sequence>MAAAAKATASTASPPTSWRHGSGGGNGDGVDCFTVYFVEAQKLQLLRRNESFELTLEPFTYELLLERRISFVPIGLANMLNVGGAVQGFQTVKKDDGGGGDVVAEVAVKGAKEAYSSARLWAGARGEAAEERHGWSRAEDGELDVPATESGLGKDAADDLDGGGSLGGGGLVVEVEEPSRPKFPTALQTKHEDEESRVLFGTAPNSNSQL</sequence>
<keyword evidence="1" id="KW-0119">Carbohydrate metabolism</keyword>
<dbReference type="AlphaFoldDB" id="B9G665"/>
<evidence type="ECO:0000313" key="3">
    <source>
        <dbReference type="EMBL" id="EEE51112.1"/>
    </source>
</evidence>